<evidence type="ECO:0000256" key="10">
    <source>
        <dbReference type="SAM" id="Phobius"/>
    </source>
</evidence>
<keyword evidence="3" id="KW-0145">Chemotaxis</keyword>
<dbReference type="InterPro" id="IPR003660">
    <property type="entry name" value="HAMP_dom"/>
</dbReference>
<dbReference type="CDD" id="cd12913">
    <property type="entry name" value="PDC1_MCP_like"/>
    <property type="match status" value="1"/>
</dbReference>
<dbReference type="Pfam" id="PF00015">
    <property type="entry name" value="MCPsignal"/>
    <property type="match status" value="1"/>
</dbReference>
<evidence type="ECO:0000256" key="8">
    <source>
        <dbReference type="ARBA" id="ARBA00029447"/>
    </source>
</evidence>
<dbReference type="InterPro" id="IPR004089">
    <property type="entry name" value="MCPsignal_dom"/>
</dbReference>
<comment type="similarity">
    <text evidence="8">Belongs to the methyl-accepting chemotaxis (MCP) protein family.</text>
</comment>
<feature type="transmembrane region" description="Helical" evidence="10">
    <location>
        <begin position="291"/>
        <end position="311"/>
    </location>
</feature>
<feature type="transmembrane region" description="Helical" evidence="10">
    <location>
        <begin position="20"/>
        <end position="40"/>
    </location>
</feature>
<dbReference type="Gene3D" id="3.30.450.20">
    <property type="entry name" value="PAS domain"/>
    <property type="match status" value="2"/>
</dbReference>
<keyword evidence="7 9" id="KW-0807">Transducer</keyword>
<dbReference type="SUPFAM" id="SSF58104">
    <property type="entry name" value="Methyl-accepting chemotaxis protein (MCP) signaling domain"/>
    <property type="match status" value="1"/>
</dbReference>
<name>A0ABT4CQF7_9CLOT</name>
<keyword evidence="5 10" id="KW-1133">Transmembrane helix</keyword>
<evidence type="ECO:0000256" key="1">
    <source>
        <dbReference type="ARBA" id="ARBA00004651"/>
    </source>
</evidence>
<dbReference type="Proteomes" id="UP001079657">
    <property type="component" value="Unassembled WGS sequence"/>
</dbReference>
<evidence type="ECO:0000256" key="7">
    <source>
        <dbReference type="ARBA" id="ARBA00023224"/>
    </source>
</evidence>
<dbReference type="SMART" id="SM00283">
    <property type="entry name" value="MA"/>
    <property type="match status" value="1"/>
</dbReference>
<dbReference type="PANTHER" id="PTHR32089">
    <property type="entry name" value="METHYL-ACCEPTING CHEMOTAXIS PROTEIN MCPB"/>
    <property type="match status" value="1"/>
</dbReference>
<dbReference type="SUPFAM" id="SSF103190">
    <property type="entry name" value="Sensory domain-like"/>
    <property type="match status" value="1"/>
</dbReference>
<sequence length="672" mass="73835">MNQDIKKRKNKSLYTRIIGLIIACILVPVFLISIISYYTLSSTINKDFKDVTSKNVDKVFEVIGATDKINRQSVEMLSRDPNAKTIIQNPPNEVWLRRSLNAFRMTHKDILSVYLGTIDERMIILSNHKMVDGYNPTERLWYKEAIQNKGKVIRTNPYKDINNKDLYIVTFAKTVEDSFGKVVGVIGMDMTLDDLNKSIEQTTLGENGFSIVLDSEGTVIAHKQSEKVGITSKENKAIQDILDSKDKIFEKKIDGVNHMVFKQKEEVTGYTVAGLIPKAELTSKIFSAIKFNILVTLIALIVAIFIGCKFTKNTIVNPIKKVVEVLGELTKGNFTAKVEKDKGLCNEIESISFALNNTIDEVVEILRSILKASYQLKENSNSLVSVTEESSAAGVEVAKAIQQISDGSIEQSEKLNEGFDIADKLGEMVEESIEDSNNMVKAAVEVKKASNSGTQIICDLTQVFEENYMANIEVVGTVTSLAEKSNQIGVITDAIKGITEQTNLLALNASIEAARAGDAGRGFAVVAEEVRKLAEESAYSASQIEKVIEEIKNSVSEVAEKLNLSTELNDKTAQCVQGTKKSFMQIQEAIGILEANIEKVSSLLIEVKEDKDLVVANISDASSVAQEAVIISGEVGASSEEQAAGLQEIVSSSENLNKLSEELKELVSKFQI</sequence>
<evidence type="ECO:0000256" key="9">
    <source>
        <dbReference type="PROSITE-ProRule" id="PRU00284"/>
    </source>
</evidence>
<protein>
    <submittedName>
        <fullName evidence="13">Methyl-accepting chemotaxis protein</fullName>
    </submittedName>
</protein>
<dbReference type="CDD" id="cd12912">
    <property type="entry name" value="PDC2_MCP_like"/>
    <property type="match status" value="1"/>
</dbReference>
<gene>
    <name evidence="13" type="ORF">OXH55_06240</name>
</gene>
<feature type="domain" description="HAMP" evidence="12">
    <location>
        <begin position="313"/>
        <end position="367"/>
    </location>
</feature>
<dbReference type="Gene3D" id="1.10.287.950">
    <property type="entry name" value="Methyl-accepting chemotaxis protein"/>
    <property type="match status" value="1"/>
</dbReference>
<feature type="domain" description="Methyl-accepting transducer" evidence="11">
    <location>
        <begin position="386"/>
        <end position="657"/>
    </location>
</feature>
<keyword evidence="4 10" id="KW-0812">Transmembrane</keyword>
<keyword evidence="2" id="KW-1003">Cell membrane</keyword>
<dbReference type="PROSITE" id="PS50885">
    <property type="entry name" value="HAMP"/>
    <property type="match status" value="1"/>
</dbReference>
<dbReference type="InterPro" id="IPR029151">
    <property type="entry name" value="Sensor-like_sf"/>
</dbReference>
<evidence type="ECO:0000313" key="14">
    <source>
        <dbReference type="Proteomes" id="UP001079657"/>
    </source>
</evidence>
<dbReference type="PROSITE" id="PS50111">
    <property type="entry name" value="CHEMOTAXIS_TRANSDUC_2"/>
    <property type="match status" value="1"/>
</dbReference>
<comment type="subcellular location">
    <subcellularLocation>
        <location evidence="1">Cell membrane</location>
        <topology evidence="1">Multi-pass membrane protein</topology>
    </subcellularLocation>
</comment>
<evidence type="ECO:0000256" key="4">
    <source>
        <dbReference type="ARBA" id="ARBA00022692"/>
    </source>
</evidence>
<proteinExistence type="inferred from homology"/>
<dbReference type="RefSeq" id="WP_268048902.1">
    <property type="nucleotide sequence ID" value="NZ_JAPQES010000001.1"/>
</dbReference>
<keyword evidence="14" id="KW-1185">Reference proteome</keyword>
<reference evidence="13" key="1">
    <citation type="submission" date="2022-12" db="EMBL/GenBank/DDBJ databases">
        <authorList>
            <person name="Wang J."/>
        </authorList>
    </citation>
    <scope>NUCLEOTIDE SEQUENCE</scope>
    <source>
        <strain evidence="13">HY-42-06</strain>
    </source>
</reference>
<organism evidence="13 14">
    <name type="scientific">Clostridium ganghwense</name>
    <dbReference type="NCBI Taxonomy" id="312089"/>
    <lineage>
        <taxon>Bacteria</taxon>
        <taxon>Bacillati</taxon>
        <taxon>Bacillota</taxon>
        <taxon>Clostridia</taxon>
        <taxon>Eubacteriales</taxon>
        <taxon>Clostridiaceae</taxon>
        <taxon>Clostridium</taxon>
    </lineage>
</organism>
<evidence type="ECO:0000256" key="2">
    <source>
        <dbReference type="ARBA" id="ARBA00022475"/>
    </source>
</evidence>
<evidence type="ECO:0000313" key="13">
    <source>
        <dbReference type="EMBL" id="MCY6370229.1"/>
    </source>
</evidence>
<dbReference type="InterPro" id="IPR033479">
    <property type="entry name" value="dCache_1"/>
</dbReference>
<evidence type="ECO:0000256" key="6">
    <source>
        <dbReference type="ARBA" id="ARBA00023136"/>
    </source>
</evidence>
<evidence type="ECO:0000256" key="5">
    <source>
        <dbReference type="ARBA" id="ARBA00022989"/>
    </source>
</evidence>
<dbReference type="EMBL" id="JAPQES010000001">
    <property type="protein sequence ID" value="MCY6370229.1"/>
    <property type="molecule type" value="Genomic_DNA"/>
</dbReference>
<comment type="caution">
    <text evidence="13">The sequence shown here is derived from an EMBL/GenBank/DDBJ whole genome shotgun (WGS) entry which is preliminary data.</text>
</comment>
<dbReference type="PANTHER" id="PTHR32089:SF114">
    <property type="entry name" value="METHYL-ACCEPTING CHEMOTAXIS PROTEIN MCPB"/>
    <property type="match status" value="1"/>
</dbReference>
<keyword evidence="6 10" id="KW-0472">Membrane</keyword>
<evidence type="ECO:0000259" key="11">
    <source>
        <dbReference type="PROSITE" id="PS50111"/>
    </source>
</evidence>
<accession>A0ABT4CQF7</accession>
<evidence type="ECO:0000259" key="12">
    <source>
        <dbReference type="PROSITE" id="PS50885"/>
    </source>
</evidence>
<evidence type="ECO:0000256" key="3">
    <source>
        <dbReference type="ARBA" id="ARBA00022500"/>
    </source>
</evidence>
<dbReference type="Pfam" id="PF02743">
    <property type="entry name" value="dCache_1"/>
    <property type="match status" value="1"/>
</dbReference>